<keyword evidence="1" id="KW-0175">Coiled coil</keyword>
<feature type="compositionally biased region" description="Acidic residues" evidence="2">
    <location>
        <begin position="2101"/>
        <end position="2110"/>
    </location>
</feature>
<feature type="compositionally biased region" description="Low complexity" evidence="2">
    <location>
        <begin position="1320"/>
        <end position="1329"/>
    </location>
</feature>
<feature type="compositionally biased region" description="Acidic residues" evidence="2">
    <location>
        <begin position="1995"/>
        <end position="2004"/>
    </location>
</feature>
<feature type="region of interest" description="Disordered" evidence="2">
    <location>
        <begin position="1913"/>
        <end position="2186"/>
    </location>
</feature>
<feature type="compositionally biased region" description="Acidic residues" evidence="2">
    <location>
        <begin position="2473"/>
        <end position="2483"/>
    </location>
</feature>
<feature type="compositionally biased region" description="Polar residues" evidence="2">
    <location>
        <begin position="1609"/>
        <end position="1619"/>
    </location>
</feature>
<feature type="compositionally biased region" description="Polar residues" evidence="2">
    <location>
        <begin position="501"/>
        <end position="526"/>
    </location>
</feature>
<feature type="compositionally biased region" description="Polar residues" evidence="2">
    <location>
        <begin position="1729"/>
        <end position="1748"/>
    </location>
</feature>
<feature type="region of interest" description="Disordered" evidence="2">
    <location>
        <begin position="924"/>
        <end position="955"/>
    </location>
</feature>
<feature type="compositionally biased region" description="Acidic residues" evidence="2">
    <location>
        <begin position="2326"/>
        <end position="2341"/>
    </location>
</feature>
<reference evidence="3" key="1">
    <citation type="submission" date="2023-08" db="EMBL/GenBank/DDBJ databases">
        <title>Reference Genome Resource for the Citrus Pathogen Phytophthora citrophthora.</title>
        <authorList>
            <person name="Moller H."/>
            <person name="Coetzee B."/>
            <person name="Rose L.J."/>
            <person name="Van Niekerk J.M."/>
        </authorList>
    </citation>
    <scope>NUCLEOTIDE SEQUENCE</scope>
    <source>
        <strain evidence="3">STE-U-9442</strain>
    </source>
</reference>
<feature type="compositionally biased region" description="Basic and acidic residues" evidence="2">
    <location>
        <begin position="3132"/>
        <end position="3141"/>
    </location>
</feature>
<feature type="compositionally biased region" description="Polar residues" evidence="2">
    <location>
        <begin position="3231"/>
        <end position="3249"/>
    </location>
</feature>
<evidence type="ECO:0000313" key="4">
    <source>
        <dbReference type="Proteomes" id="UP001259832"/>
    </source>
</evidence>
<feature type="region of interest" description="Disordered" evidence="2">
    <location>
        <begin position="1146"/>
        <end position="1188"/>
    </location>
</feature>
<feature type="region of interest" description="Disordered" evidence="2">
    <location>
        <begin position="3114"/>
        <end position="3151"/>
    </location>
</feature>
<feature type="coiled-coil region" evidence="1">
    <location>
        <begin position="2587"/>
        <end position="2614"/>
    </location>
</feature>
<feature type="compositionally biased region" description="Acidic residues" evidence="2">
    <location>
        <begin position="1551"/>
        <end position="1562"/>
    </location>
</feature>
<feature type="compositionally biased region" description="Basic and acidic residues" evidence="2">
    <location>
        <begin position="528"/>
        <end position="539"/>
    </location>
</feature>
<feature type="compositionally biased region" description="Polar residues" evidence="2">
    <location>
        <begin position="2086"/>
        <end position="2096"/>
    </location>
</feature>
<feature type="compositionally biased region" description="Basic residues" evidence="2">
    <location>
        <begin position="384"/>
        <end position="395"/>
    </location>
</feature>
<comment type="caution">
    <text evidence="3">The sequence shown here is derived from an EMBL/GenBank/DDBJ whole genome shotgun (WGS) entry which is preliminary data.</text>
</comment>
<feature type="region of interest" description="Disordered" evidence="2">
    <location>
        <begin position="384"/>
        <end position="575"/>
    </location>
</feature>
<feature type="region of interest" description="Disordered" evidence="2">
    <location>
        <begin position="49"/>
        <end position="74"/>
    </location>
</feature>
<feature type="compositionally biased region" description="Polar residues" evidence="2">
    <location>
        <begin position="1375"/>
        <end position="1385"/>
    </location>
</feature>
<feature type="region of interest" description="Disordered" evidence="2">
    <location>
        <begin position="1365"/>
        <end position="1714"/>
    </location>
</feature>
<feature type="coiled-coil region" evidence="1">
    <location>
        <begin position="2205"/>
        <end position="2246"/>
    </location>
</feature>
<feature type="region of interest" description="Disordered" evidence="2">
    <location>
        <begin position="2319"/>
        <end position="2349"/>
    </location>
</feature>
<organism evidence="3 4">
    <name type="scientific">Phytophthora citrophthora</name>
    <dbReference type="NCBI Taxonomy" id="4793"/>
    <lineage>
        <taxon>Eukaryota</taxon>
        <taxon>Sar</taxon>
        <taxon>Stramenopiles</taxon>
        <taxon>Oomycota</taxon>
        <taxon>Peronosporomycetes</taxon>
        <taxon>Peronosporales</taxon>
        <taxon>Peronosporaceae</taxon>
        <taxon>Phytophthora</taxon>
    </lineage>
</organism>
<feature type="compositionally biased region" description="Basic and acidic residues" evidence="2">
    <location>
        <begin position="396"/>
        <end position="423"/>
    </location>
</feature>
<feature type="compositionally biased region" description="Basic and acidic residues" evidence="2">
    <location>
        <begin position="453"/>
        <end position="476"/>
    </location>
</feature>
<sequence>MEGRGHQDADGVRRSGTFSGRQVPLEMGKVRVGGSGRPVFSVLSAAASRRASVNSSQEAELPPPRVTLEPHPRSPFRRKEELSEVRYKCCQLIIPIFKIVICMCSHHYLQTLQVVSSSDSGSRFKVKKATGPHLNARSPLKTIRSTSRTGKDNSILMRSFRDDAMEVSSSSEGPAQDQAEATLGLREQVALNTKGSAEDLSTGNNTPALHLLLTEEQPEESTNILDDEAQESNSENTRPPELPRRTTLVLPAPTGTFVSSMPSLTKVRSSFTARELALFTQRLETSESDGNVQIRYHVASHPHSTAATLHSLPHRSNQDQVRAEEIRASHKHALSSSKSRRESNNVSSDSEKVESTWKRVDTSIEHIYQDPSIDMIQQYLLHSHHTTRGQKKRKMMERERALAAASDLREHQSVEHQRQEKLQQRKLQLQKMSEAIRLQNQKSVRPKAVHSSEMGERRTRSSRRAESAPTLPERKPPVPRLSRPGTSVSNMRKRKPKTDTSRLQGGVSTSILMGSTSNSSENQQNCSVKDDELVDEKVDSSPADHVAAKRKPTSNTPRSSKKKKQGVIAETPEVQAAVQAREERRAIAREYMQLQKHSRKVWSAKAKEQSQREQEKRQQKLEILEATRLKKLRLSRKRSKEQKNYEMEHVRGEPLVAVGAAIPSAHDSMIQDIATHDPAKGLQHEDNRSDEKALTLDESDVDIENDGGIGNVGSFEISSHHGNRTESFYDQAVSQNIDTAETDDRVRKLLELREKAATLSARLNGLRNQTRTSDVILISSTRAVESDDDEFRARVKYTGRSKALERDSGDGNDDEGETTEQADDTEESERGDAQATSSEPSSVSDTTKPSEQEGGMENNAVKEEMELFSATETLRVRRRTEVDAGVYEVDESGEDIDIRSIGVYNIGVVWPLEQQNETTIIRQTESSPLDRSSSSSSSSLAPASPVRSEKRVTRLDEEENVVNDEAFELEFYQQMKNRLKSSKSVDEVAEEDAAGENEDGMDSTSSSESDGHLASRRRFYPADRDYKQTQGSTGQTGDSNAGLLRLIRETDDSLSVVDRAAKRLYRQQLERSEHRKEMELQERMEAEKKELLAKDLALKTVVASISGDKSVCSDSVASDVQSNAEEDELQSSQCKCLEEIMDEVEKERARENEAISEPDRDISMQDETEQQTMSTQRQNVITSEGLPVSPSSAFWDQLVADTTDEGPDSVVQREYRPHGGQTPENPPRLSSPRTLSRTLLAAVDYQETIFEAHMQLAMMEHSHKLASVRAETITLAQVFKEEMENNSTAQLEKKVDSYMDTVMQQLAEIRQKEEQEPSQRVGAASSAAVDVDRSVADGEHKLEVASSVAETSYAMEYASDDDFYEESFEKDSQRKSGQQFPTSDVSVAKESRSKSLRESESESEIQSEEEDDFYDESFERDSQLQTAQHLSTSDASIMEKSRSKSLSKSEIESEIQSVASEKDIDEDFGVSGEKNIVEETEESAMEGSVRSEVENEIPSGPSVESKADEVMSVNYEEDFEASSPKARVIPDHLSQDTVEDELESSKRSEDSAVESEVEDEDPSSPTDESKAEVSMSMNYEEDFEVSSPKMQAMSDRFSQDTVEDELEASKSSEVSANESTMEDEVPSSPTVASKADVSMSINYDEDFETSSPKARATSDHLSQDTVEDELEVSKSSEESENSGDIEEEVGENDSVQAREESATEHVESDYYSSQFDDATTLKSAKKSGQFTVQTQDQPKQNKVLTTGPNELRLSEIPPSSTVSAAYVVDLDRRKQAEESLLALRLQTVEQKYQRELRQLEATLGNGQDLETRKETLLMAFLAEKANIDSLKAASTARYYQDLHAFRSLCLDWPHTMTNESNRGLPPYFSGQTASFVPVVPPAVEIAISKPSMLSEDDQDTSTRHEYTDDFGSDAEAIEEESNDKVDEIVESRSISSRNSQVDEEADFEQESDGKSVSVQEEEQEEEFEQESEIKSASSQEEDDFEQESEIKSASVEEDGGFEQESESKPSSVQEEEDGEDFDQENDDKSNSGLVEEEEYEDEFDSMNYDASAREDIAEVVEASEIGEQEDHSVQSDSDYDEDFASITESTPIQRASSPPPDETEVQEEGLVEEKSGDGREISSGSDINVQEIPASEDVDSERIADVNKQNYSEDDFESGQLERSVVPPTEHSISHRMDQSNSEDSSMTKLLVAEVATLQEVTGTMRQTEREDNKLANKKAKVEELLRMKERLLNQQTETFRRTEEKRQVDVLAKLALGVDVEEKLRRAKADISQQLATEFDTLKQTYPMLRPASAVPHTGTAPMPSVMSKLFGKSPSDRATALEERYEEEYEAESFEEELDQDGKEVGLTKPASVDVASYEVDEVEAENFTNDILSDVPDISHEVDVEVTSVVDEEEDKTEEKETSSAPSDGYENEYENESFDEAQSVPDSVPDGDEENSVVEEASVEEEAVEEPPVEDTRKEDETLEQSGYSDEDAYSDEAFDNASELSTTEAEKPGSTHQVATTHESIATDAASGGEESASNDEELTEAIETVETQLERKQAVNSAEPELDHASESVLNVNKALATSVSGSVSRDEIGESLTKSIEERNVRLQILKQKVEDRKREILAVQKKMRVERRREKLVAQEKTMLDEMEAVERLLHADEVALDLCQQRNRLEMMHLEARERELSTGKKLQQIIHEKEIDLLHGFDYIEDAQTDGKQQRYSAPAFRGHTSRKFDLLYGFSYIEVAEPVAFVSVMNTPQVNVQPAEARTSGSEDYAFSAQDALVKEASPPLPSSEHVGCDEEGLDDMKSDTREQEKSSFVVVEKKSCTQSTSKLEITDESIVRESLGVEGPVDLLADYAFVEIAEVVSCFKSGISSSDLLTDYDYVEIAEGILQDESLQSEAAIGGSADDHNEFVLPPGSEGGCGVYETEMKAESERGGERGRDFMVGSSVTQAVKSSAKPEEIVFDDNARDNVDSVEESIESNAGEADTGIKNDLGLLEGAQQSDVTRHEVAERISTLLYADVFQEIEDDIMGVIRSSRLVQLQPDRQLPTLQGALPESPQSTLFSDGIGEESIDSRYTADWSVEQSSESVQVRSPKMNLPCGEDVSEEEEGVVDIEESTAYANSFAEESFLQSKEDPDVLEDSSSETREEDVLRLEQGGGSNVELDKQETLQIPSNFEPEAPMEAKTGSDEALQRERVADAIFGAVFDEIVNSELQLWSRQPPPVPHLHISEQTTEGNVKAVSTAPSVAKSTPESPMRTHIQNSRARDQVLTQRIVDQLEIVDGEIQLPAFNTFNFESDFFGAQALYDTVEDLAGDYFRAIQQSSARIDSTSVLTLIRRSIHTEIGELLAVRAQSEYELERQLQLISDESGAESGFSRDILLSQNCIASNVNSIVSKVQSDLSRTTEELSTAQSFEPSVLPRTPIRRAKSTSILSSLQTQQAQELQQRITGMILSDLMRDAGLP</sequence>
<dbReference type="InterPro" id="IPR018247">
    <property type="entry name" value="EF_Hand_1_Ca_BS"/>
</dbReference>
<feature type="compositionally biased region" description="Polar residues" evidence="2">
    <location>
        <begin position="306"/>
        <end position="320"/>
    </location>
</feature>
<name>A0AAD9LSC4_9STRA</name>
<feature type="region of interest" description="Disordered" evidence="2">
    <location>
        <begin position="217"/>
        <end position="245"/>
    </location>
</feature>
<dbReference type="EMBL" id="JASMQC010000005">
    <property type="protein sequence ID" value="KAK1944949.1"/>
    <property type="molecule type" value="Genomic_DNA"/>
</dbReference>
<feature type="compositionally biased region" description="Acidic residues" evidence="2">
    <location>
        <begin position="2013"/>
        <end position="2025"/>
    </location>
</feature>
<feature type="compositionally biased region" description="Acidic residues" evidence="2">
    <location>
        <begin position="2433"/>
        <end position="2457"/>
    </location>
</feature>
<feature type="region of interest" description="Disordered" evidence="2">
    <location>
        <begin position="1203"/>
        <end position="1232"/>
    </location>
</feature>
<feature type="compositionally biased region" description="Basic and acidic residues" evidence="2">
    <location>
        <begin position="1437"/>
        <end position="1451"/>
    </location>
</feature>
<feature type="compositionally biased region" description="Basic and acidic residues" evidence="2">
    <location>
        <begin position="2111"/>
        <end position="2120"/>
    </location>
</feature>
<feature type="compositionally biased region" description="Acidic residues" evidence="2">
    <location>
        <begin position="2413"/>
        <end position="2423"/>
    </location>
</feature>
<protein>
    <submittedName>
        <fullName evidence="3">Uncharacterized protein</fullName>
    </submittedName>
</protein>
<feature type="compositionally biased region" description="Polar residues" evidence="2">
    <location>
        <begin position="2499"/>
        <end position="2509"/>
    </location>
</feature>
<feature type="compositionally biased region" description="Basic and acidic residues" evidence="2">
    <location>
        <begin position="1"/>
        <end position="13"/>
    </location>
</feature>
<feature type="region of interest" description="Disordered" evidence="2">
    <location>
        <begin position="980"/>
        <end position="1013"/>
    </location>
</feature>
<feature type="region of interest" description="Disordered" evidence="2">
    <location>
        <begin position="2773"/>
        <end position="2797"/>
    </location>
</feature>
<proteinExistence type="predicted"/>
<dbReference type="PROSITE" id="PS00018">
    <property type="entry name" value="EF_HAND_1"/>
    <property type="match status" value="1"/>
</dbReference>
<feature type="compositionally biased region" description="Acidic residues" evidence="2">
    <location>
        <begin position="2034"/>
        <end position="2044"/>
    </location>
</feature>
<feature type="region of interest" description="Disordered" evidence="2">
    <location>
        <begin position="1729"/>
        <end position="1755"/>
    </location>
</feature>
<feature type="compositionally biased region" description="Polar residues" evidence="2">
    <location>
        <begin position="834"/>
        <end position="849"/>
    </location>
</feature>
<dbReference type="Proteomes" id="UP001259832">
    <property type="component" value="Unassembled WGS sequence"/>
</dbReference>
<feature type="region of interest" description="Disordered" evidence="2">
    <location>
        <begin position="2371"/>
        <end position="2529"/>
    </location>
</feature>
<feature type="region of interest" description="Disordered" evidence="2">
    <location>
        <begin position="1"/>
        <end position="36"/>
    </location>
</feature>
<feature type="compositionally biased region" description="Acidic residues" evidence="2">
    <location>
        <begin position="1941"/>
        <end position="1950"/>
    </location>
</feature>
<feature type="region of interest" description="Disordered" evidence="2">
    <location>
        <begin position="3075"/>
        <end position="3096"/>
    </location>
</feature>
<keyword evidence="4" id="KW-1185">Reference proteome</keyword>
<feature type="compositionally biased region" description="Acidic residues" evidence="2">
    <location>
        <begin position="1959"/>
        <end position="1970"/>
    </location>
</feature>
<feature type="compositionally biased region" description="Basic and acidic residues" evidence="2">
    <location>
        <begin position="1696"/>
        <end position="1708"/>
    </location>
</feature>
<feature type="compositionally biased region" description="Acidic residues" evidence="2">
    <location>
        <begin position="1678"/>
        <end position="1691"/>
    </location>
</feature>
<feature type="region of interest" description="Disordered" evidence="2">
    <location>
        <begin position="3221"/>
        <end position="3249"/>
    </location>
</feature>
<evidence type="ECO:0000256" key="1">
    <source>
        <dbReference type="SAM" id="Coils"/>
    </source>
</evidence>
<feature type="compositionally biased region" description="Acidic residues" evidence="2">
    <location>
        <begin position="1401"/>
        <end position="1416"/>
    </location>
</feature>
<feature type="compositionally biased region" description="Basic and acidic residues" evidence="2">
    <location>
        <begin position="1146"/>
        <end position="1163"/>
    </location>
</feature>
<feature type="region of interest" description="Disordered" evidence="2">
    <location>
        <begin position="802"/>
        <end position="863"/>
    </location>
</feature>
<evidence type="ECO:0000256" key="2">
    <source>
        <dbReference type="SAM" id="MobiDB-lite"/>
    </source>
</evidence>
<feature type="compositionally biased region" description="Low complexity" evidence="2">
    <location>
        <begin position="926"/>
        <end position="946"/>
    </location>
</feature>
<feature type="compositionally biased region" description="Basic and acidic residues" evidence="2">
    <location>
        <begin position="339"/>
        <end position="358"/>
    </location>
</feature>
<feature type="compositionally biased region" description="Acidic residues" evidence="2">
    <location>
        <begin position="810"/>
        <end position="829"/>
    </location>
</feature>
<feature type="coiled-coil region" evidence="1">
    <location>
        <begin position="577"/>
        <end position="627"/>
    </location>
</feature>
<feature type="compositionally biased region" description="Basic and acidic residues" evidence="2">
    <location>
        <begin position="1387"/>
        <end position="1400"/>
    </location>
</feature>
<feature type="compositionally biased region" description="Polar residues" evidence="2">
    <location>
        <begin position="1423"/>
        <end position="1435"/>
    </location>
</feature>
<feature type="compositionally biased region" description="Polar residues" evidence="2">
    <location>
        <begin position="1170"/>
        <end position="1182"/>
    </location>
</feature>
<feature type="region of interest" description="Disordered" evidence="2">
    <location>
        <begin position="1310"/>
        <end position="1334"/>
    </location>
</feature>
<accession>A0AAD9LSC4</accession>
<gene>
    <name evidence="3" type="ORF">P3T76_003482</name>
</gene>
<feature type="region of interest" description="Disordered" evidence="2">
    <location>
        <begin position="306"/>
        <end position="358"/>
    </location>
</feature>
<evidence type="ECO:0000313" key="3">
    <source>
        <dbReference type="EMBL" id="KAK1944949.1"/>
    </source>
</evidence>
<feature type="compositionally biased region" description="Acidic residues" evidence="2">
    <location>
        <begin position="987"/>
        <end position="1001"/>
    </location>
</feature>